<dbReference type="Pfam" id="PF00881">
    <property type="entry name" value="Nitroreductase"/>
    <property type="match status" value="1"/>
</dbReference>
<protein>
    <recommendedName>
        <fullName evidence="7">Putative NAD(P)H nitroreductase</fullName>
        <ecNumber evidence="7">1.-.-.-</ecNumber>
    </recommendedName>
</protein>
<dbReference type="CDD" id="cd02135">
    <property type="entry name" value="YdjA-like"/>
    <property type="match status" value="1"/>
</dbReference>
<organism evidence="10 11">
    <name type="scientific">Allosphingosinicella flava</name>
    <dbReference type="NCBI Taxonomy" id="2771430"/>
    <lineage>
        <taxon>Bacteria</taxon>
        <taxon>Pseudomonadati</taxon>
        <taxon>Pseudomonadota</taxon>
        <taxon>Alphaproteobacteria</taxon>
        <taxon>Sphingomonadales</taxon>
        <taxon>Sphingomonadaceae</taxon>
        <taxon>Allosphingosinicella</taxon>
    </lineage>
</organism>
<feature type="domain" description="Nitroreductase" evidence="9">
    <location>
        <begin position="13"/>
        <end position="170"/>
    </location>
</feature>
<keyword evidence="3 7" id="KW-0288">FMN</keyword>
<keyword evidence="11" id="KW-1185">Reference proteome</keyword>
<gene>
    <name evidence="10" type="ORF">IC614_00450</name>
</gene>
<proteinExistence type="inferred from homology"/>
<dbReference type="Gene3D" id="3.40.109.10">
    <property type="entry name" value="NADH Oxidase"/>
    <property type="match status" value="1"/>
</dbReference>
<evidence type="ECO:0000256" key="3">
    <source>
        <dbReference type="ARBA" id="ARBA00022643"/>
    </source>
</evidence>
<dbReference type="RefSeq" id="WP_200971807.1">
    <property type="nucleotide sequence ID" value="NZ_CP065592.1"/>
</dbReference>
<accession>A0A7T2GJS3</accession>
<dbReference type="AlphaFoldDB" id="A0A7T2GJS3"/>
<dbReference type="SUPFAM" id="SSF55469">
    <property type="entry name" value="FMN-dependent nitroreductase-like"/>
    <property type="match status" value="1"/>
</dbReference>
<dbReference type="Proteomes" id="UP000594873">
    <property type="component" value="Chromosome"/>
</dbReference>
<dbReference type="GO" id="GO:0016491">
    <property type="term" value="F:oxidoreductase activity"/>
    <property type="evidence" value="ECO:0007669"/>
    <property type="project" value="UniProtKB-UniRule"/>
</dbReference>
<dbReference type="PANTHER" id="PTHR43821">
    <property type="entry name" value="NAD(P)H NITROREDUCTASE YDJA-RELATED"/>
    <property type="match status" value="1"/>
</dbReference>
<keyword evidence="6 7" id="KW-0520">NAD</keyword>
<dbReference type="InterPro" id="IPR029479">
    <property type="entry name" value="Nitroreductase"/>
</dbReference>
<feature type="binding site" evidence="8">
    <location>
        <position position="46"/>
    </location>
    <ligand>
        <name>FMN</name>
        <dbReference type="ChEBI" id="CHEBI:58210"/>
        <note>ligand shared between dimeric partners</note>
    </ligand>
</feature>
<dbReference type="EC" id="1.-.-.-" evidence="7"/>
<name>A0A7T2GJS3_9SPHN</name>
<evidence type="ECO:0000256" key="8">
    <source>
        <dbReference type="PIRSR" id="PIRSR000232-1"/>
    </source>
</evidence>
<dbReference type="InterPro" id="IPR000415">
    <property type="entry name" value="Nitroreductase-like"/>
</dbReference>
<dbReference type="PIRSF" id="PIRSF000232">
    <property type="entry name" value="YdjA"/>
    <property type="match status" value="1"/>
</dbReference>
<keyword evidence="5 7" id="KW-0560">Oxidoreductase</keyword>
<evidence type="ECO:0000256" key="4">
    <source>
        <dbReference type="ARBA" id="ARBA00022857"/>
    </source>
</evidence>
<keyword evidence="2 7" id="KW-0285">Flavoprotein</keyword>
<feature type="binding site" evidence="8">
    <location>
        <position position="42"/>
    </location>
    <ligand>
        <name>FMN</name>
        <dbReference type="ChEBI" id="CHEBI:58210"/>
        <note>ligand shared between dimeric partners</note>
    </ligand>
</feature>
<dbReference type="InterPro" id="IPR052530">
    <property type="entry name" value="NAD(P)H_nitroreductase"/>
</dbReference>
<dbReference type="EMBL" id="CP065592">
    <property type="protein sequence ID" value="QPQ55131.1"/>
    <property type="molecule type" value="Genomic_DNA"/>
</dbReference>
<evidence type="ECO:0000259" key="9">
    <source>
        <dbReference type="Pfam" id="PF00881"/>
    </source>
</evidence>
<keyword evidence="4 7" id="KW-0521">NADP</keyword>
<feature type="binding site" description="in other chain" evidence="8">
    <location>
        <begin position="140"/>
        <end position="142"/>
    </location>
    <ligand>
        <name>FMN</name>
        <dbReference type="ChEBI" id="CHEBI:58210"/>
        <note>ligand shared between dimeric partners</note>
    </ligand>
</feature>
<sequence length="193" mass="21248">MLNDFSTPLSLLKTRRSARPRDLVAPGPNAAELREIFEIAARTPDHGKLHPWRFVHVPKTARPAFENLLLTAYRAANPEPGRLEIEAVERFANQAPELIVVLYSPVDSARIPPWEQELSCGAACMNLLSAAHALGYAGGWVTGWAASSPAVLKAFAQAEDERIAGFFFLGTPGVPLEERPRPDRDEVVSEWRG</sequence>
<evidence type="ECO:0000256" key="2">
    <source>
        <dbReference type="ARBA" id="ARBA00022630"/>
    </source>
</evidence>
<evidence type="ECO:0000256" key="1">
    <source>
        <dbReference type="ARBA" id="ARBA00007118"/>
    </source>
</evidence>
<comment type="cofactor">
    <cofactor evidence="8">
        <name>FMN</name>
        <dbReference type="ChEBI" id="CHEBI:58210"/>
    </cofactor>
    <text evidence="8">Binds 1 FMN per subunit.</text>
</comment>
<evidence type="ECO:0000256" key="5">
    <source>
        <dbReference type="ARBA" id="ARBA00023002"/>
    </source>
</evidence>
<comment type="similarity">
    <text evidence="1 7">Belongs to the nitroreductase family.</text>
</comment>
<evidence type="ECO:0000256" key="7">
    <source>
        <dbReference type="PIRNR" id="PIRNR000232"/>
    </source>
</evidence>
<dbReference type="PANTHER" id="PTHR43821:SF1">
    <property type="entry name" value="NAD(P)H NITROREDUCTASE YDJA-RELATED"/>
    <property type="match status" value="1"/>
</dbReference>
<reference evidence="10 11" key="1">
    <citation type="submission" date="2020-11" db="EMBL/GenBank/DDBJ databases">
        <title>Genome seq and assembly of Sphingosinicella sp.</title>
        <authorList>
            <person name="Chhetri G."/>
        </authorList>
    </citation>
    <scope>NUCLEOTIDE SEQUENCE [LARGE SCALE GENOMIC DNA]</scope>
    <source>
        <strain evidence="10 11">UDD2</strain>
    </source>
</reference>
<feature type="binding site" description="in other chain" evidence="8">
    <location>
        <begin position="15"/>
        <end position="17"/>
    </location>
    <ligand>
        <name>FMN</name>
        <dbReference type="ChEBI" id="CHEBI:58210"/>
        <note>ligand shared between dimeric partners</note>
    </ligand>
</feature>
<evidence type="ECO:0000313" key="10">
    <source>
        <dbReference type="EMBL" id="QPQ55131.1"/>
    </source>
</evidence>
<evidence type="ECO:0000256" key="6">
    <source>
        <dbReference type="ARBA" id="ARBA00023027"/>
    </source>
</evidence>
<dbReference type="KEGG" id="sflv:IC614_00450"/>
<evidence type="ECO:0000313" key="11">
    <source>
        <dbReference type="Proteomes" id="UP000594873"/>
    </source>
</evidence>
<dbReference type="InterPro" id="IPR026021">
    <property type="entry name" value="YdjA-like"/>
</dbReference>